<sequence length="197" mass="22289">MMRSSLIGCYFLLFVAGIFEHAMSSPSFSSSALVEERQPQRYVKSHSFNRKFKHYYRSKVLVEEAKGPDALVSTLKPEFSRGSGINDFDDLVYHTDYHGVSTHPPTPPNIMRTLKPEFSRGSGINDFDDLVYHTDYRGVVARLGSIHLPGGRMTDAREKESPLPVHDSKIEGWLRARGWTLASKVQSAVLESRFVRP</sequence>
<dbReference type="EMBL" id="PGOL01002574">
    <property type="protein sequence ID" value="PKI46808.1"/>
    <property type="molecule type" value="Genomic_DNA"/>
</dbReference>
<protein>
    <submittedName>
        <fullName evidence="2">Uncharacterized protein</fullName>
    </submittedName>
</protein>
<feature type="signal peptide" evidence="1">
    <location>
        <begin position="1"/>
        <end position="24"/>
    </location>
</feature>
<evidence type="ECO:0000313" key="2">
    <source>
        <dbReference type="EMBL" id="PKI46808.1"/>
    </source>
</evidence>
<gene>
    <name evidence="2" type="ORF">CRG98_032805</name>
</gene>
<proteinExistence type="predicted"/>
<evidence type="ECO:0000256" key="1">
    <source>
        <dbReference type="SAM" id="SignalP"/>
    </source>
</evidence>
<reference evidence="2 3" key="1">
    <citation type="submission" date="2017-11" db="EMBL/GenBank/DDBJ databases">
        <title>De-novo sequencing of pomegranate (Punica granatum L.) genome.</title>
        <authorList>
            <person name="Akparov Z."/>
            <person name="Amiraslanov A."/>
            <person name="Hajiyeva S."/>
            <person name="Abbasov M."/>
            <person name="Kaur K."/>
            <person name="Hamwieh A."/>
            <person name="Solovyev V."/>
            <person name="Salamov A."/>
            <person name="Braich B."/>
            <person name="Kosarev P."/>
            <person name="Mahmoud A."/>
            <person name="Hajiyev E."/>
            <person name="Babayeva S."/>
            <person name="Izzatullayeva V."/>
            <person name="Mammadov A."/>
            <person name="Mammadov A."/>
            <person name="Sharifova S."/>
            <person name="Ojaghi J."/>
            <person name="Eynullazada K."/>
            <person name="Bayramov B."/>
            <person name="Abdulazimova A."/>
            <person name="Shahmuradov I."/>
        </authorList>
    </citation>
    <scope>NUCLEOTIDE SEQUENCE [LARGE SCALE GENOMIC DNA]</scope>
    <source>
        <strain evidence="3">cv. AG2017</strain>
        <tissue evidence="2">Leaf</tissue>
    </source>
</reference>
<feature type="chain" id="PRO_5014127930" evidence="1">
    <location>
        <begin position="25"/>
        <end position="197"/>
    </location>
</feature>
<dbReference type="AlphaFoldDB" id="A0A2I0IS32"/>
<accession>A0A2I0IS32</accession>
<organism evidence="2 3">
    <name type="scientific">Punica granatum</name>
    <name type="common">Pomegranate</name>
    <dbReference type="NCBI Taxonomy" id="22663"/>
    <lineage>
        <taxon>Eukaryota</taxon>
        <taxon>Viridiplantae</taxon>
        <taxon>Streptophyta</taxon>
        <taxon>Embryophyta</taxon>
        <taxon>Tracheophyta</taxon>
        <taxon>Spermatophyta</taxon>
        <taxon>Magnoliopsida</taxon>
        <taxon>eudicotyledons</taxon>
        <taxon>Gunneridae</taxon>
        <taxon>Pentapetalae</taxon>
        <taxon>rosids</taxon>
        <taxon>malvids</taxon>
        <taxon>Myrtales</taxon>
        <taxon>Lythraceae</taxon>
        <taxon>Punica</taxon>
    </lineage>
</organism>
<evidence type="ECO:0000313" key="3">
    <source>
        <dbReference type="Proteomes" id="UP000233551"/>
    </source>
</evidence>
<keyword evidence="1" id="KW-0732">Signal</keyword>
<comment type="caution">
    <text evidence="2">The sequence shown here is derived from an EMBL/GenBank/DDBJ whole genome shotgun (WGS) entry which is preliminary data.</text>
</comment>
<name>A0A2I0IS32_PUNGR</name>
<keyword evidence="3" id="KW-1185">Reference proteome</keyword>
<dbReference type="Proteomes" id="UP000233551">
    <property type="component" value="Unassembled WGS sequence"/>
</dbReference>